<evidence type="ECO:0000313" key="1">
    <source>
        <dbReference type="EMBL" id="XCG46742.1"/>
    </source>
</evidence>
<gene>
    <name evidence="1" type="ORF">ABVK50_15585</name>
</gene>
<name>A0AAU8CIS5_9HYPH</name>
<dbReference type="EMBL" id="CP159253">
    <property type="protein sequence ID" value="XCG46742.1"/>
    <property type="molecule type" value="Genomic_DNA"/>
</dbReference>
<reference evidence="1" key="1">
    <citation type="submission" date="2024-06" db="EMBL/GenBank/DDBJ databases">
        <title>Mesorhizobium karijinii sp. nov., a symbiont of the iconic Swainsona formosa from arid Australia.</title>
        <authorList>
            <person name="Hill Y.J."/>
            <person name="Watkin E.L.J."/>
            <person name="O'Hara G.W."/>
            <person name="Terpolilli J."/>
            <person name="Tye M.L."/>
            <person name="Kohlmeier M.G."/>
        </authorList>
    </citation>
    <scope>NUCLEOTIDE SEQUENCE</scope>
    <source>
        <strain evidence="1">WSM2240</strain>
    </source>
</reference>
<proteinExistence type="predicted"/>
<accession>A0AAU8CIS5</accession>
<organism evidence="1">
    <name type="scientific">Mesorhizobium sp. WSM2240</name>
    <dbReference type="NCBI Taxonomy" id="3228851"/>
    <lineage>
        <taxon>Bacteria</taxon>
        <taxon>Pseudomonadati</taxon>
        <taxon>Pseudomonadota</taxon>
        <taxon>Alphaproteobacteria</taxon>
        <taxon>Hyphomicrobiales</taxon>
        <taxon>Phyllobacteriaceae</taxon>
        <taxon>Mesorhizobium</taxon>
    </lineage>
</organism>
<sequence>MAFKPIPITPVMRAAFALGQDICQAGDGFHFHILMKNGQRYNGCPEPYTDEGVLMLDAIGGMDTPVIDINEIAAITVVEV</sequence>
<dbReference type="RefSeq" id="WP_353645720.1">
    <property type="nucleotide sequence ID" value="NZ_CP159253.1"/>
</dbReference>
<protein>
    <submittedName>
        <fullName evidence="1">Uncharacterized protein</fullName>
    </submittedName>
</protein>
<dbReference type="AlphaFoldDB" id="A0AAU8CIS5"/>